<evidence type="ECO:0000259" key="1">
    <source>
        <dbReference type="PROSITE" id="PS51719"/>
    </source>
</evidence>
<dbReference type="InterPro" id="IPR030379">
    <property type="entry name" value="G_SEPTIN_dom"/>
</dbReference>
<dbReference type="Gene3D" id="3.40.50.300">
    <property type="entry name" value="P-loop containing nucleotide triphosphate hydrolases"/>
    <property type="match status" value="1"/>
</dbReference>
<reference evidence="2 3" key="1">
    <citation type="submission" date="2013-11" db="EMBL/GenBank/DDBJ databases">
        <title>Genome sequencing of Stegodyphus mimosarum.</title>
        <authorList>
            <person name="Bechsgaard J."/>
        </authorList>
    </citation>
    <scope>NUCLEOTIDE SEQUENCE [LARGE SCALE GENOMIC DNA]</scope>
</reference>
<feature type="non-terminal residue" evidence="2">
    <location>
        <position position="97"/>
    </location>
</feature>
<accession>A0A087SV92</accession>
<dbReference type="Pfam" id="PF00735">
    <property type="entry name" value="Septin"/>
    <property type="match status" value="1"/>
</dbReference>
<dbReference type="GO" id="GO:0005525">
    <property type="term" value="F:GTP binding"/>
    <property type="evidence" value="ECO:0007669"/>
    <property type="project" value="InterPro"/>
</dbReference>
<keyword evidence="3" id="KW-1185">Reference proteome</keyword>
<evidence type="ECO:0000313" key="3">
    <source>
        <dbReference type="Proteomes" id="UP000054359"/>
    </source>
</evidence>
<dbReference type="AlphaFoldDB" id="A0A087SV92"/>
<dbReference type="PANTHER" id="PTHR18884">
    <property type="entry name" value="SEPTIN"/>
    <property type="match status" value="1"/>
</dbReference>
<dbReference type="Proteomes" id="UP000054359">
    <property type="component" value="Unassembled WGS sequence"/>
</dbReference>
<proteinExistence type="predicted"/>
<organism evidence="2 3">
    <name type="scientific">Stegodyphus mimosarum</name>
    <name type="common">African social velvet spider</name>
    <dbReference type="NCBI Taxonomy" id="407821"/>
    <lineage>
        <taxon>Eukaryota</taxon>
        <taxon>Metazoa</taxon>
        <taxon>Ecdysozoa</taxon>
        <taxon>Arthropoda</taxon>
        <taxon>Chelicerata</taxon>
        <taxon>Arachnida</taxon>
        <taxon>Araneae</taxon>
        <taxon>Araneomorphae</taxon>
        <taxon>Entelegynae</taxon>
        <taxon>Eresoidea</taxon>
        <taxon>Eresidae</taxon>
        <taxon>Stegodyphus</taxon>
    </lineage>
</organism>
<dbReference type="InterPro" id="IPR027417">
    <property type="entry name" value="P-loop_NTPase"/>
</dbReference>
<dbReference type="PROSITE" id="PS51719">
    <property type="entry name" value="G_SEPTIN"/>
    <property type="match status" value="1"/>
</dbReference>
<name>A0A087SV92_STEMI</name>
<dbReference type="OrthoDB" id="416553at2759"/>
<feature type="domain" description="Septin-type G" evidence="1">
    <location>
        <begin position="1"/>
        <end position="74"/>
    </location>
</feature>
<protein>
    <submittedName>
        <fullName evidence="2">Septin-12</fullName>
    </submittedName>
</protein>
<dbReference type="EMBL" id="KK112120">
    <property type="protein sequence ID" value="KFM56781.1"/>
    <property type="molecule type" value="Genomic_DNA"/>
</dbReference>
<evidence type="ECO:0000313" key="2">
    <source>
        <dbReference type="EMBL" id="KFM56781.1"/>
    </source>
</evidence>
<dbReference type="OMA" id="NGHTINI"/>
<gene>
    <name evidence="2" type="ORF">X975_05825</name>
</gene>
<dbReference type="STRING" id="407821.A0A087SV92"/>
<sequence length="97" mass="11418">MIPYAVVGSNVQHQINGRTIYGRKTQWGTVEVENRAHCEFPDLRDMLIRTHMQDLVDVTRLVHYENFRQQRLRSRDRHVNGINGQVVDIEQMNESSL</sequence>